<evidence type="ECO:0000313" key="4">
    <source>
        <dbReference type="EnsemblPlants" id="Ma09_p19950.1"/>
    </source>
</evidence>
<evidence type="ECO:0000313" key="5">
    <source>
        <dbReference type="Proteomes" id="UP000012960"/>
    </source>
</evidence>
<dbReference type="InterPro" id="IPR036852">
    <property type="entry name" value="Peptidase_S8/S53_dom_sf"/>
</dbReference>
<dbReference type="InterPro" id="IPR045051">
    <property type="entry name" value="SBT"/>
</dbReference>
<keyword evidence="2" id="KW-0732">Signal</keyword>
<comment type="similarity">
    <text evidence="1 3">Belongs to the peptidase S8 family.</text>
</comment>
<evidence type="ECO:0008006" key="6">
    <source>
        <dbReference type="Google" id="ProtNLM"/>
    </source>
</evidence>
<dbReference type="Proteomes" id="UP000012960">
    <property type="component" value="Unplaced"/>
</dbReference>
<comment type="caution">
    <text evidence="3">Lacks conserved residue(s) required for the propagation of feature annotation.</text>
</comment>
<evidence type="ECO:0000256" key="1">
    <source>
        <dbReference type="ARBA" id="ARBA00011073"/>
    </source>
</evidence>
<dbReference type="PANTHER" id="PTHR10795">
    <property type="entry name" value="PROPROTEIN CONVERTASE SUBTILISIN/KEXIN"/>
    <property type="match status" value="1"/>
</dbReference>
<dbReference type="InParanoid" id="A0A804KLL2"/>
<dbReference type="PROSITE" id="PS51892">
    <property type="entry name" value="SUBTILASE"/>
    <property type="match status" value="1"/>
</dbReference>
<dbReference type="GO" id="GO:0006508">
    <property type="term" value="P:proteolysis"/>
    <property type="evidence" value="ECO:0007669"/>
    <property type="project" value="InterPro"/>
</dbReference>
<organism evidence="4 5">
    <name type="scientific">Musa acuminata subsp. malaccensis</name>
    <name type="common">Wild banana</name>
    <name type="synonym">Musa malaccensis</name>
    <dbReference type="NCBI Taxonomy" id="214687"/>
    <lineage>
        <taxon>Eukaryota</taxon>
        <taxon>Viridiplantae</taxon>
        <taxon>Streptophyta</taxon>
        <taxon>Embryophyta</taxon>
        <taxon>Tracheophyta</taxon>
        <taxon>Spermatophyta</taxon>
        <taxon>Magnoliopsida</taxon>
        <taxon>Liliopsida</taxon>
        <taxon>Zingiberales</taxon>
        <taxon>Musaceae</taxon>
        <taxon>Musa</taxon>
    </lineage>
</organism>
<dbReference type="Gramene" id="Ma09_t19950.1">
    <property type="protein sequence ID" value="Ma09_p19950.1"/>
    <property type="gene ID" value="Ma09_g19950"/>
</dbReference>
<keyword evidence="5" id="KW-1185">Reference proteome</keyword>
<dbReference type="SUPFAM" id="SSF52743">
    <property type="entry name" value="Subtilisin-like"/>
    <property type="match status" value="1"/>
</dbReference>
<dbReference type="GO" id="GO:0004252">
    <property type="term" value="F:serine-type endopeptidase activity"/>
    <property type="evidence" value="ECO:0007669"/>
    <property type="project" value="InterPro"/>
</dbReference>
<sequence>MSIGEEPVDYTVDSIAIGSFHVVQNGIIVVCSAGNSGNQGPGSVTNVVPWIFTVGASTIDRDFISTLTLGNKKQIQGKSRSLESLDEDKSYPLINSIDDDYREDA</sequence>
<dbReference type="Gene3D" id="3.50.30.30">
    <property type="match status" value="1"/>
</dbReference>
<dbReference type="EnsemblPlants" id="Ma09_t19950.1">
    <property type="protein sequence ID" value="Ma09_p19950.1"/>
    <property type="gene ID" value="Ma09_g19950"/>
</dbReference>
<accession>A0A804KLL2</accession>
<proteinExistence type="inferred from homology"/>
<evidence type="ECO:0000256" key="3">
    <source>
        <dbReference type="PROSITE-ProRule" id="PRU01240"/>
    </source>
</evidence>
<reference evidence="4" key="1">
    <citation type="submission" date="2021-05" db="UniProtKB">
        <authorList>
            <consortium name="EnsemblPlants"/>
        </authorList>
    </citation>
    <scope>IDENTIFICATION</scope>
    <source>
        <strain evidence="4">subsp. malaccensis</strain>
    </source>
</reference>
<protein>
    <recommendedName>
        <fullName evidence="6">Peptidase S8/S53 domain-containing protein</fullName>
    </recommendedName>
</protein>
<dbReference type="AlphaFoldDB" id="A0A804KLL2"/>
<dbReference type="OMA" id="NNASCTR"/>
<dbReference type="Gene3D" id="3.40.50.200">
    <property type="entry name" value="Peptidase S8/S53 domain"/>
    <property type="match status" value="1"/>
</dbReference>
<evidence type="ECO:0000256" key="2">
    <source>
        <dbReference type="ARBA" id="ARBA00022729"/>
    </source>
</evidence>
<name>A0A804KLL2_MUSAM</name>